<name>A0AAU7E8G3_9BACT</name>
<proteinExistence type="predicted"/>
<organism evidence="2">
    <name type="scientific">Campylobacter sp. CCS1377</name>
    <dbReference type="NCBI Taxonomy" id="3158229"/>
    <lineage>
        <taxon>Bacteria</taxon>
        <taxon>Pseudomonadati</taxon>
        <taxon>Campylobacterota</taxon>
        <taxon>Epsilonproteobacteria</taxon>
        <taxon>Campylobacterales</taxon>
        <taxon>Campylobacteraceae</taxon>
        <taxon>Campylobacter</taxon>
    </lineage>
</organism>
<dbReference type="Pfam" id="PF04368">
    <property type="entry name" value="DUF507"/>
    <property type="match status" value="1"/>
</dbReference>
<reference evidence="2" key="1">
    <citation type="submission" date="2024-05" db="EMBL/GenBank/DDBJ databases">
        <title>Campylobacter coli isolated from environmental waters in Slovenia.</title>
        <authorList>
            <person name="Zautner A.E."/>
            <person name="Bunk B."/>
            <person name="Riedel T."/>
            <person name="Sproeer C."/>
        </authorList>
    </citation>
    <scope>NUCLEOTIDE SEQUENCE</scope>
    <source>
        <strain evidence="2">CCS1377</strain>
    </source>
</reference>
<dbReference type="EMBL" id="CP155620">
    <property type="protein sequence ID" value="XBJ29503.1"/>
    <property type="molecule type" value="Genomic_DNA"/>
</dbReference>
<evidence type="ECO:0000313" key="2">
    <source>
        <dbReference type="EMBL" id="XBJ29503.1"/>
    </source>
</evidence>
<sequence>MRIKLPHVPYICNKIVLDMVNSSFIEIKDNIDNLNKSAREILEQDLAQERKLDEKAKELLQEQEEEMELMQVDRKNMFWLVKKKLAPDFGVILNSEDRYNNLAHKILENFVENDYINFNVSENRVKNLIFLSIESYLKIYEDLEDEVLEKILNYKKKLIPGSEEYELVFEKLYQEELRKKGML</sequence>
<keyword evidence="1" id="KW-0175">Coiled coil</keyword>
<gene>
    <name evidence="2" type="ORF">AAH949_01330</name>
</gene>
<accession>A0AAU7E8G3</accession>
<dbReference type="RefSeq" id="WP_134237579.1">
    <property type="nucleotide sequence ID" value="NZ_CP155620.1"/>
</dbReference>
<dbReference type="InterPro" id="IPR007463">
    <property type="entry name" value="DUF507"/>
</dbReference>
<evidence type="ECO:0000256" key="1">
    <source>
        <dbReference type="SAM" id="Coils"/>
    </source>
</evidence>
<feature type="coiled-coil region" evidence="1">
    <location>
        <begin position="24"/>
        <end position="73"/>
    </location>
</feature>
<dbReference type="AlphaFoldDB" id="A0AAU7E8G3"/>
<protein>
    <submittedName>
        <fullName evidence="2">DUF507 family protein</fullName>
    </submittedName>
</protein>